<gene>
    <name evidence="4" type="ORF">NCTC10297_01335</name>
    <name evidence="5" type="ORF">NCTC10297_01377</name>
</gene>
<protein>
    <submittedName>
        <fullName evidence="4">Transposase and inactivated derivatives</fullName>
    </submittedName>
</protein>
<evidence type="ECO:0000259" key="3">
    <source>
        <dbReference type="Pfam" id="PF13518"/>
    </source>
</evidence>
<evidence type="ECO:0000313" key="6">
    <source>
        <dbReference type="Proteomes" id="UP000274100"/>
    </source>
</evidence>
<dbReference type="InterPro" id="IPR055247">
    <property type="entry name" value="InsJ-like_HTH"/>
</dbReference>
<dbReference type="GO" id="GO:0043565">
    <property type="term" value="F:sequence-specific DNA binding"/>
    <property type="evidence" value="ECO:0007669"/>
    <property type="project" value="InterPro"/>
</dbReference>
<dbReference type="InterPro" id="IPR036388">
    <property type="entry name" value="WH-like_DNA-bd_sf"/>
</dbReference>
<dbReference type="EMBL" id="LR134343">
    <property type="protein sequence ID" value="VEG13372.1"/>
    <property type="molecule type" value="Genomic_DNA"/>
</dbReference>
<dbReference type="EMBL" id="LR134343">
    <property type="protein sequence ID" value="VEG13414.1"/>
    <property type="molecule type" value="Genomic_DNA"/>
</dbReference>
<dbReference type="Pfam" id="PF13518">
    <property type="entry name" value="HTH_28"/>
    <property type="match status" value="2"/>
</dbReference>
<dbReference type="Gene3D" id="1.10.10.10">
    <property type="entry name" value="Winged helix-like DNA-binding domain superfamily/Winged helix DNA-binding domain"/>
    <property type="match status" value="1"/>
</dbReference>
<organism evidence="4 6">
    <name type="scientific">Moraxella cuniculi</name>
    <dbReference type="NCBI Taxonomy" id="34061"/>
    <lineage>
        <taxon>Bacteria</taxon>
        <taxon>Pseudomonadati</taxon>
        <taxon>Pseudomonadota</taxon>
        <taxon>Gammaproteobacteria</taxon>
        <taxon>Moraxellales</taxon>
        <taxon>Moraxellaceae</taxon>
        <taxon>Moraxella</taxon>
    </lineage>
</organism>
<proteinExistence type="inferred from homology"/>
<dbReference type="Proteomes" id="UP000274100">
    <property type="component" value="Chromosome"/>
</dbReference>
<evidence type="ECO:0000313" key="5">
    <source>
        <dbReference type="EMBL" id="VEG13414.1"/>
    </source>
</evidence>
<dbReference type="InterPro" id="IPR010921">
    <property type="entry name" value="Trp_repressor/repl_initiator"/>
</dbReference>
<dbReference type="InterPro" id="IPR052057">
    <property type="entry name" value="IS150/IS1296_orfA-like"/>
</dbReference>
<dbReference type="PANTHER" id="PTHR33795">
    <property type="entry name" value="INSERTION ELEMENT IS150 PROTEIN INSJ"/>
    <property type="match status" value="1"/>
</dbReference>
<accession>A0A3S4QSL9</accession>
<dbReference type="AlphaFoldDB" id="A0A3S4QSL9"/>
<feature type="region of interest" description="Disordered" evidence="2">
    <location>
        <begin position="109"/>
        <end position="142"/>
    </location>
</feature>
<dbReference type="SUPFAM" id="SSF46689">
    <property type="entry name" value="Homeodomain-like"/>
    <property type="match status" value="1"/>
</dbReference>
<evidence type="ECO:0000313" key="4">
    <source>
        <dbReference type="EMBL" id="VEG13372.1"/>
    </source>
</evidence>
<dbReference type="RefSeq" id="WP_126330937.1">
    <property type="nucleotide sequence ID" value="NZ_LR134343.1"/>
</dbReference>
<evidence type="ECO:0000256" key="1">
    <source>
        <dbReference type="ARBA" id="ARBA00038232"/>
    </source>
</evidence>
<dbReference type="InterPro" id="IPR009057">
    <property type="entry name" value="Homeodomain-like_sf"/>
</dbReference>
<sequence length="179" mass="20735">MAKYTLDFKLSVMAYYQNNHSYKRTAKHFGLDHKTVELWVKLYQTHGIDGIKRRRTKAIYDTTFKLNAVQQVLLGKSLTQLAIELNLPQPALLSNWLKSYQSFGIMGLTPKPKGRKAMPNKHNTNKDKTTKNKSTSKTKPQDDDYAKLLKRLAYLEAENDYLKKLDALIRQKEQSKNKS</sequence>
<feature type="domain" description="Insertion element IS150 protein InsJ-like helix-turn-helix" evidence="3">
    <location>
        <begin position="8"/>
        <end position="56"/>
    </location>
</feature>
<dbReference type="SUPFAM" id="SSF48295">
    <property type="entry name" value="TrpR-like"/>
    <property type="match status" value="1"/>
</dbReference>
<dbReference type="KEGG" id="mcun:NCTC10297_01335"/>
<dbReference type="OrthoDB" id="6650140at2"/>
<dbReference type="PANTHER" id="PTHR33795:SF1">
    <property type="entry name" value="INSERTION ELEMENT IS150 PROTEIN INSJ"/>
    <property type="match status" value="1"/>
</dbReference>
<name>A0A3S4QSL9_9GAMM</name>
<reference evidence="4 6" key="1">
    <citation type="submission" date="2018-12" db="EMBL/GenBank/DDBJ databases">
        <authorList>
            <consortium name="Pathogen Informatics"/>
        </authorList>
    </citation>
    <scope>NUCLEOTIDE SEQUENCE [LARGE SCALE GENOMIC DNA]</scope>
    <source>
        <strain evidence="4 6">NCTC10297</strain>
    </source>
</reference>
<feature type="domain" description="Insertion element IS150 protein InsJ-like helix-turn-helix" evidence="3">
    <location>
        <begin position="64"/>
        <end position="116"/>
    </location>
</feature>
<comment type="similarity">
    <text evidence="1">Belongs to the IS150/IS1296 orfA family.</text>
</comment>
<dbReference type="KEGG" id="mcun:NCTC10297_01377"/>
<evidence type="ECO:0000256" key="2">
    <source>
        <dbReference type="SAM" id="MobiDB-lite"/>
    </source>
</evidence>